<dbReference type="AlphaFoldDB" id="A0A238XCB5"/>
<dbReference type="CDD" id="cd01832">
    <property type="entry name" value="SGNH_hydrolase_like_1"/>
    <property type="match status" value="1"/>
</dbReference>
<dbReference type="EMBL" id="FZNW01000010">
    <property type="protein sequence ID" value="SNR55954.1"/>
    <property type="molecule type" value="Genomic_DNA"/>
</dbReference>
<dbReference type="RefSeq" id="WP_089301472.1">
    <property type="nucleotide sequence ID" value="NZ_FZNW01000010.1"/>
</dbReference>
<dbReference type="Pfam" id="PF13472">
    <property type="entry name" value="Lipase_GDSL_2"/>
    <property type="match status" value="1"/>
</dbReference>
<dbReference type="PANTHER" id="PTHR43784:SF2">
    <property type="entry name" value="GDSL-LIKE LIPASE_ACYLHYDROLASE, PUTATIVE (AFU_ORTHOLOGUE AFUA_2G00820)-RELATED"/>
    <property type="match status" value="1"/>
</dbReference>
<gene>
    <name evidence="3" type="ORF">SAMN06265360_11030</name>
</gene>
<dbReference type="InterPro" id="IPR053140">
    <property type="entry name" value="GDSL_Rv0518-like"/>
</dbReference>
<feature type="region of interest" description="Disordered" evidence="1">
    <location>
        <begin position="245"/>
        <end position="294"/>
    </location>
</feature>
<keyword evidence="4" id="KW-1185">Reference proteome</keyword>
<protein>
    <submittedName>
        <fullName evidence="3">Lysophospholipase L1</fullName>
    </submittedName>
</protein>
<organism evidence="3 4">
    <name type="scientific">Haloechinothrix alba</name>
    <dbReference type="NCBI Taxonomy" id="664784"/>
    <lineage>
        <taxon>Bacteria</taxon>
        <taxon>Bacillati</taxon>
        <taxon>Actinomycetota</taxon>
        <taxon>Actinomycetes</taxon>
        <taxon>Pseudonocardiales</taxon>
        <taxon>Pseudonocardiaceae</taxon>
        <taxon>Haloechinothrix</taxon>
    </lineage>
</organism>
<dbReference type="Proteomes" id="UP000198348">
    <property type="component" value="Unassembled WGS sequence"/>
</dbReference>
<dbReference type="InterPro" id="IPR036514">
    <property type="entry name" value="SGNH_hydro_sf"/>
</dbReference>
<evidence type="ECO:0000256" key="1">
    <source>
        <dbReference type="SAM" id="MobiDB-lite"/>
    </source>
</evidence>
<dbReference type="Gene3D" id="3.40.50.1110">
    <property type="entry name" value="SGNH hydrolase"/>
    <property type="match status" value="1"/>
</dbReference>
<accession>A0A238XCB5</accession>
<proteinExistence type="predicted"/>
<reference evidence="4" key="1">
    <citation type="submission" date="2017-06" db="EMBL/GenBank/DDBJ databases">
        <authorList>
            <person name="Varghese N."/>
            <person name="Submissions S."/>
        </authorList>
    </citation>
    <scope>NUCLEOTIDE SEQUENCE [LARGE SCALE GENOMIC DNA]</scope>
    <source>
        <strain evidence="4">DSM 45207</strain>
    </source>
</reference>
<feature type="domain" description="SGNH hydrolase-type esterase" evidence="2">
    <location>
        <begin position="9"/>
        <end position="181"/>
    </location>
</feature>
<evidence type="ECO:0000313" key="3">
    <source>
        <dbReference type="EMBL" id="SNR55954.1"/>
    </source>
</evidence>
<dbReference type="InterPro" id="IPR013830">
    <property type="entry name" value="SGNH_hydro"/>
</dbReference>
<feature type="compositionally biased region" description="Basic and acidic residues" evidence="1">
    <location>
        <begin position="245"/>
        <end position="254"/>
    </location>
</feature>
<evidence type="ECO:0000259" key="2">
    <source>
        <dbReference type="Pfam" id="PF13472"/>
    </source>
</evidence>
<evidence type="ECO:0000313" key="4">
    <source>
        <dbReference type="Proteomes" id="UP000198348"/>
    </source>
</evidence>
<dbReference type="PANTHER" id="PTHR43784">
    <property type="entry name" value="GDSL-LIKE LIPASE/ACYLHYDROLASE, PUTATIVE (AFU_ORTHOLOGUE AFUA_2G00820)-RELATED"/>
    <property type="match status" value="1"/>
</dbReference>
<dbReference type="SUPFAM" id="SSF52266">
    <property type="entry name" value="SGNH hydrolase"/>
    <property type="match status" value="1"/>
</dbReference>
<name>A0A238XCB5_9PSEU</name>
<dbReference type="OrthoDB" id="3465773at2"/>
<sequence>MHSFNSYIALGDSFTEGLNDQLPDGSFLGWADRLAAMLAEDKPDFKYANIAVRGKRLDVIIETQLPVALELRPDFVTVCAGGNDILLPGVDVDDVAARFDDMVAQLRAAGIDVLLFAGPDTKQMSVMNRLRGKIAIYNADIRAIAERHGASVVDLWAMDVLRDPRAWSEDRLHFTPEAHRRIALRTAETLGLPTEEDWRKPLGSADEEREAEKNNWISQRRSDIEWTRAYVLPWIGRRIRRESLGDGVLPKRPELTPVEPDEQIRTVPPNGHARAPAAEDTETGGDPVEAHRGD</sequence>